<proteinExistence type="inferred from homology"/>
<feature type="domain" description="Carbohydrate kinase FGGY N-terminal" evidence="4">
    <location>
        <begin position="2"/>
        <end position="223"/>
    </location>
</feature>
<dbReference type="Gene3D" id="3.30.420.40">
    <property type="match status" value="2"/>
</dbReference>
<dbReference type="Proteomes" id="UP001355653">
    <property type="component" value="Unassembled WGS sequence"/>
</dbReference>
<comment type="similarity">
    <text evidence="1">Belongs to the FGGY kinase family.</text>
</comment>
<dbReference type="GO" id="GO:0016301">
    <property type="term" value="F:kinase activity"/>
    <property type="evidence" value="ECO:0007669"/>
    <property type="project" value="UniProtKB-KW"/>
</dbReference>
<dbReference type="InterPro" id="IPR018484">
    <property type="entry name" value="FGGY_N"/>
</dbReference>
<sequence>MYIAGIDIGTTSICLIVTNAEDGRVMRIASTKNDAALPSKEFWERTQQADRIVQLVQSLIEECQDDWEDVRAIGISCQMHGVLYISKEGKAVSPLVTWQDGRGELLLESGRSYATELSELTGFDLHTGYGLVTHYYLTKQGNLPGGAVKLCTIGDYVAMQLCNEKTPRIDSTNAASIGLFTLPNRQFDKEQLIAAGMDAEFLPELVHHTAIAGDTADGKKVLWAIGDNQASFLGAVSSFHGTLLVNIGTGSQVSVYSPAYFESPHLETRPFMDGGYLLVGASLSGGKSYELLEQFFREVCSTFGLLDDRSFYETMNRLAEEALEESVPTLKVGTQFYGTREHPHWTGSIEGIRPNNFNPQQLIVGFLHGILDELDGFTKCLPAELQEQLTRLAVSGNGIRKNRAMQQLASIKWQLPLMFPRVKEEAAFGAAIHAAVGSGLYSDYAEALQWMQKSDSDDR</sequence>
<dbReference type="EMBL" id="JAROBY010000016">
    <property type="protein sequence ID" value="MEB4794514.1"/>
    <property type="molecule type" value="Genomic_DNA"/>
</dbReference>
<reference evidence="6 7" key="1">
    <citation type="submission" date="2023-03" db="EMBL/GenBank/DDBJ databases">
        <title>Bacillus Genome Sequencing.</title>
        <authorList>
            <person name="Dunlap C."/>
        </authorList>
    </citation>
    <scope>NUCLEOTIDE SEQUENCE [LARGE SCALE GENOMIC DNA]</scope>
    <source>
        <strain evidence="6 7">NRS-1351</strain>
    </source>
</reference>
<evidence type="ECO:0000256" key="2">
    <source>
        <dbReference type="ARBA" id="ARBA00022679"/>
    </source>
</evidence>
<dbReference type="SUPFAM" id="SSF53067">
    <property type="entry name" value="Actin-like ATPase domain"/>
    <property type="match status" value="2"/>
</dbReference>
<dbReference type="Pfam" id="PF02782">
    <property type="entry name" value="FGGY_C"/>
    <property type="match status" value="1"/>
</dbReference>
<dbReference type="Pfam" id="PF00370">
    <property type="entry name" value="FGGY_N"/>
    <property type="match status" value="1"/>
</dbReference>
<dbReference type="InterPro" id="IPR000577">
    <property type="entry name" value="Carb_kinase_FGGY"/>
</dbReference>
<evidence type="ECO:0000259" key="5">
    <source>
        <dbReference type="Pfam" id="PF02782"/>
    </source>
</evidence>
<keyword evidence="2" id="KW-0808">Transferase</keyword>
<dbReference type="RefSeq" id="WP_127449409.1">
    <property type="nucleotide sequence ID" value="NZ_JAROBY010000016.1"/>
</dbReference>
<protein>
    <submittedName>
        <fullName evidence="6">FGGY family carbohydrate kinase</fullName>
    </submittedName>
</protein>
<evidence type="ECO:0000259" key="4">
    <source>
        <dbReference type="Pfam" id="PF00370"/>
    </source>
</evidence>
<feature type="domain" description="Carbohydrate kinase FGGY C-terminal" evidence="5">
    <location>
        <begin position="244"/>
        <end position="437"/>
    </location>
</feature>
<dbReference type="PIRSF" id="PIRSF000538">
    <property type="entry name" value="GlpK"/>
    <property type="match status" value="1"/>
</dbReference>
<dbReference type="CDD" id="cd07777">
    <property type="entry name" value="ASKHA_NBD_FGGY_SHK"/>
    <property type="match status" value="1"/>
</dbReference>
<dbReference type="InterPro" id="IPR018485">
    <property type="entry name" value="FGGY_C"/>
</dbReference>
<keyword evidence="7" id="KW-1185">Reference proteome</keyword>
<gene>
    <name evidence="6" type="ORF">P5G65_11445</name>
</gene>
<dbReference type="PANTHER" id="PTHR43095:SF5">
    <property type="entry name" value="XYLULOSE KINASE"/>
    <property type="match status" value="1"/>
</dbReference>
<keyword evidence="3 6" id="KW-0418">Kinase</keyword>
<evidence type="ECO:0000313" key="6">
    <source>
        <dbReference type="EMBL" id="MEB4794514.1"/>
    </source>
</evidence>
<evidence type="ECO:0000313" key="7">
    <source>
        <dbReference type="Proteomes" id="UP001355653"/>
    </source>
</evidence>
<dbReference type="InterPro" id="IPR050406">
    <property type="entry name" value="FGGY_Carb_Kinase"/>
</dbReference>
<organism evidence="6 7">
    <name type="scientific">Paenibacillus chondroitinus</name>
    <dbReference type="NCBI Taxonomy" id="59842"/>
    <lineage>
        <taxon>Bacteria</taxon>
        <taxon>Bacillati</taxon>
        <taxon>Bacillota</taxon>
        <taxon>Bacilli</taxon>
        <taxon>Bacillales</taxon>
        <taxon>Paenibacillaceae</taxon>
        <taxon>Paenibacillus</taxon>
    </lineage>
</organism>
<accession>A0ABU6D9Y8</accession>
<evidence type="ECO:0000256" key="1">
    <source>
        <dbReference type="ARBA" id="ARBA00009156"/>
    </source>
</evidence>
<evidence type="ECO:0000256" key="3">
    <source>
        <dbReference type="ARBA" id="ARBA00022777"/>
    </source>
</evidence>
<comment type="caution">
    <text evidence="6">The sequence shown here is derived from an EMBL/GenBank/DDBJ whole genome shotgun (WGS) entry which is preliminary data.</text>
</comment>
<dbReference type="PANTHER" id="PTHR43095">
    <property type="entry name" value="SUGAR KINASE"/>
    <property type="match status" value="1"/>
</dbReference>
<name>A0ABU6D9Y8_9BACL</name>
<dbReference type="InterPro" id="IPR043129">
    <property type="entry name" value="ATPase_NBD"/>
</dbReference>